<comment type="caution">
    <text evidence="11">The sequence shown here is derived from an EMBL/GenBank/DDBJ whole genome shotgun (WGS) entry which is preliminary data.</text>
</comment>
<feature type="domain" description="NAB" evidence="10">
    <location>
        <begin position="192"/>
        <end position="272"/>
    </location>
</feature>
<feature type="compositionally biased region" description="Basic and acidic residues" evidence="8">
    <location>
        <begin position="719"/>
        <end position="731"/>
    </location>
</feature>
<evidence type="ECO:0000256" key="5">
    <source>
        <dbReference type="ARBA" id="ARBA00023054"/>
    </source>
</evidence>
<evidence type="ECO:0000256" key="9">
    <source>
        <dbReference type="SAM" id="Phobius"/>
    </source>
</evidence>
<dbReference type="Pfam" id="PF07765">
    <property type="entry name" value="KIP1"/>
    <property type="match status" value="1"/>
</dbReference>
<feature type="compositionally biased region" description="Basic and acidic residues" evidence="8">
    <location>
        <begin position="817"/>
        <end position="840"/>
    </location>
</feature>
<keyword evidence="4 9" id="KW-1133">Transmembrane helix</keyword>
<feature type="transmembrane region" description="Helical" evidence="9">
    <location>
        <begin position="7"/>
        <end position="27"/>
    </location>
</feature>
<dbReference type="PROSITE" id="PS51774">
    <property type="entry name" value="NAB"/>
    <property type="match status" value="1"/>
</dbReference>
<feature type="compositionally biased region" description="Acidic residues" evidence="8">
    <location>
        <begin position="932"/>
        <end position="945"/>
    </location>
</feature>
<dbReference type="InterPro" id="IPR056889">
    <property type="entry name" value="NET2A-D/KIP1-like_C"/>
</dbReference>
<comment type="similarity">
    <text evidence="2">Belongs to the OB-RGRP/VPS55 family.</text>
</comment>
<feature type="transmembrane region" description="Helical" evidence="9">
    <location>
        <begin position="109"/>
        <end position="125"/>
    </location>
</feature>
<keyword evidence="5 7" id="KW-0175">Coiled coil</keyword>
<keyword evidence="6 9" id="KW-0472">Membrane</keyword>
<evidence type="ECO:0000313" key="11">
    <source>
        <dbReference type="EMBL" id="KAG6392727.1"/>
    </source>
</evidence>
<evidence type="ECO:0000256" key="2">
    <source>
        <dbReference type="ARBA" id="ARBA00005645"/>
    </source>
</evidence>
<feature type="region of interest" description="Disordered" evidence="8">
    <location>
        <begin position="783"/>
        <end position="840"/>
    </location>
</feature>
<evidence type="ECO:0000259" key="10">
    <source>
        <dbReference type="PROSITE" id="PS51774"/>
    </source>
</evidence>
<proteinExistence type="inferred from homology"/>
<protein>
    <recommendedName>
        <fullName evidence="10">NAB domain-containing protein</fullName>
    </recommendedName>
</protein>
<dbReference type="InterPro" id="IPR011684">
    <property type="entry name" value="NAB"/>
</dbReference>
<dbReference type="Pfam" id="PF25014">
    <property type="entry name" value="NET2A"/>
    <property type="match status" value="1"/>
</dbReference>
<evidence type="ECO:0000256" key="1">
    <source>
        <dbReference type="ARBA" id="ARBA00004141"/>
    </source>
</evidence>
<feature type="region of interest" description="Disordered" evidence="8">
    <location>
        <begin position="699"/>
        <end position="769"/>
    </location>
</feature>
<reference evidence="11" key="2">
    <citation type="submission" date="2020-08" db="EMBL/GenBank/DDBJ databases">
        <title>Plant Genome Project.</title>
        <authorList>
            <person name="Zhang R.-G."/>
        </authorList>
    </citation>
    <scope>NUCLEOTIDE SEQUENCE</scope>
    <source>
        <strain evidence="11">Huo1</strain>
        <tissue evidence="11">Leaf</tissue>
    </source>
</reference>
<dbReference type="InterPro" id="IPR056888">
    <property type="entry name" value="NET2A-D/KIP1-like_dom"/>
</dbReference>
<dbReference type="PANTHER" id="PTHR31631">
    <property type="entry name" value="PROTEIN NETWORKED 2D"/>
    <property type="match status" value="1"/>
</dbReference>
<keyword evidence="12" id="KW-1185">Reference proteome</keyword>
<feature type="compositionally biased region" description="Acidic residues" evidence="8">
    <location>
        <begin position="732"/>
        <end position="742"/>
    </location>
</feature>
<dbReference type="GO" id="GO:0003779">
    <property type="term" value="F:actin binding"/>
    <property type="evidence" value="ECO:0007669"/>
    <property type="project" value="InterPro"/>
</dbReference>
<dbReference type="Pfam" id="PF24918">
    <property type="entry name" value="NET2A_C"/>
    <property type="match status" value="1"/>
</dbReference>
<feature type="region of interest" description="Disordered" evidence="8">
    <location>
        <begin position="931"/>
        <end position="962"/>
    </location>
</feature>
<comment type="subcellular location">
    <subcellularLocation>
        <location evidence="1">Membrane</location>
        <topology evidence="1">Multi-pass membrane protein</topology>
    </subcellularLocation>
</comment>
<evidence type="ECO:0000256" key="8">
    <source>
        <dbReference type="SAM" id="MobiDB-lite"/>
    </source>
</evidence>
<sequence>MRREEANLAGLAFMFSSSILLQILVGLCDIQQLVANVISSDVCSGANALSFLWWWNHSIPYQSRRRGVSNPTLMTQDENASRNCIPMFDILWAFVGNFVHSFWIDAAKFLTGASAVGSMAIPIILRHAGLIGTGAMFIEFTSFFIFVCTILCFHRASLDDECFIVVQSLSCELCKKGKKRSEMLQRAANHAYSWWWASHIRTKQSKWLEQSLQDMEEKVQGMLQLIEGDGDSFAKRAEMYYQRRPELICAVEEAFKVFRSLADRYDLLSKDFQNANHTIATVFPEQVQFGMADDDEIPPKIPDNFVVPEANMSKIPKPPVRDLKTIITKASRQFKAKKVKGQSRPKPVVVSGLTKEEALEEINKLHKEILSLHTVKEFVKSSFESGIAKYWGIESQVMEMQQKISRLQDEFSMDSVIEDDEARTLMAEAALKSCQETLAMLQEKQDKTSLEAKDEYDRIQAACERLKSLREKYMLEQSDGAERPGSLSHEFSKDLAALLQETKELEELPEKLEESLDTGSLGTLSVTQLAEKIDLLVNKVITLETAVSSQTVLVNTLRAENDELNVQIQSLEEVEEDGGLGGDTEGLSSKVIQMEEKLNKVQDLNKNVESRNNTLQTNFAKAKTSIDTLAEKLSSVTVEDDLEAACRKPDGVVAGDPSDEVSDVKANAEEVTVDEVAGDPSDEVSDVKANAEEVTVDEVAEAFADADDSLLTDAETGEEAGRSSSDLKGDEQGVDVDEDDDDAGRTSESLATREAGEEEEEVFKDVREVQNVEQGVNKVRRSFSSVQEKEHNENMVRKTTSFSSRKTIMEILEEDSEGRARAKDKDKDKDKDKGKDKDKDKDDISWQQVLLCGMEDREKILLKEYTTILRNYKEVKKKLNEVERKERDSQFDTTIQMRELKKVISRRDEEIANLRMRLSALEGDTAPLSTISEEDDTFQPGENEDVTLTKDIRGPPLTDKTNETGMVYMASSLSQVEEKLRTDIDAILDENLDFWFRFSTAFHQIQKFKTEVRDLDEELSKLRERRNTDNGGGGGDTQMKSEVVPIFKHLRDIQRELSVWLEQSAPLKDELKNRFTSLCNIQEEITEALREGVEKRFSSHQAAKLQGEVLNMKQENEKVREELEVGLDHVSMLQLQIDKTLGLLDQEFGISEQSEHRNKVPLRSFIFGNKSSKKPKVSLFSCMHPSRKYQVLRAGLRLSSHNNSS</sequence>
<gene>
    <name evidence="11" type="ORF">SASPL_146951</name>
</gene>
<keyword evidence="3 9" id="KW-0812">Transmembrane</keyword>
<dbReference type="Pfam" id="PF04133">
    <property type="entry name" value="Vps55"/>
    <property type="match status" value="1"/>
</dbReference>
<dbReference type="GO" id="GO:0016020">
    <property type="term" value="C:membrane"/>
    <property type="evidence" value="ECO:0007669"/>
    <property type="project" value="UniProtKB-SubCell"/>
</dbReference>
<evidence type="ECO:0000256" key="3">
    <source>
        <dbReference type="ARBA" id="ARBA00022692"/>
    </source>
</evidence>
<reference evidence="11" key="1">
    <citation type="submission" date="2018-01" db="EMBL/GenBank/DDBJ databases">
        <authorList>
            <person name="Mao J.F."/>
        </authorList>
    </citation>
    <scope>NUCLEOTIDE SEQUENCE</scope>
    <source>
        <strain evidence="11">Huo1</strain>
        <tissue evidence="11">Leaf</tissue>
    </source>
</reference>
<feature type="compositionally biased region" description="Acidic residues" evidence="8">
    <location>
        <begin position="699"/>
        <end position="718"/>
    </location>
</feature>
<dbReference type="EMBL" id="PNBA02000018">
    <property type="protein sequence ID" value="KAG6392727.1"/>
    <property type="molecule type" value="Genomic_DNA"/>
</dbReference>
<feature type="compositionally biased region" description="Basic and acidic residues" evidence="8">
    <location>
        <begin position="787"/>
        <end position="796"/>
    </location>
</feature>
<organism evidence="11">
    <name type="scientific">Salvia splendens</name>
    <name type="common">Scarlet sage</name>
    <dbReference type="NCBI Taxonomy" id="180675"/>
    <lineage>
        <taxon>Eukaryota</taxon>
        <taxon>Viridiplantae</taxon>
        <taxon>Streptophyta</taxon>
        <taxon>Embryophyta</taxon>
        <taxon>Tracheophyta</taxon>
        <taxon>Spermatophyta</taxon>
        <taxon>Magnoliopsida</taxon>
        <taxon>eudicotyledons</taxon>
        <taxon>Gunneridae</taxon>
        <taxon>Pentapetalae</taxon>
        <taxon>asterids</taxon>
        <taxon>lamiids</taxon>
        <taxon>Lamiales</taxon>
        <taxon>Lamiaceae</taxon>
        <taxon>Nepetoideae</taxon>
        <taxon>Mentheae</taxon>
        <taxon>Salviinae</taxon>
        <taxon>Salvia</taxon>
        <taxon>Salvia subgen. Calosphace</taxon>
        <taxon>core Calosphace</taxon>
    </lineage>
</organism>
<feature type="transmembrane region" description="Helical" evidence="9">
    <location>
        <begin position="137"/>
        <end position="156"/>
    </location>
</feature>
<dbReference type="Proteomes" id="UP000298416">
    <property type="component" value="Unassembled WGS sequence"/>
</dbReference>
<accession>A0A8X8Z5D9</accession>
<name>A0A8X8Z5D9_SALSN</name>
<dbReference type="InterPro" id="IPR007262">
    <property type="entry name" value="Vps55/LEPROT"/>
</dbReference>
<feature type="coiled-coil region" evidence="7">
    <location>
        <begin position="862"/>
        <end position="917"/>
    </location>
</feature>
<feature type="coiled-coil region" evidence="7">
    <location>
        <begin position="554"/>
        <end position="618"/>
    </location>
</feature>
<dbReference type="PANTHER" id="PTHR31631:SF0">
    <property type="entry name" value="PROTEIN NETWORKED 2D"/>
    <property type="match status" value="1"/>
</dbReference>
<evidence type="ECO:0000256" key="7">
    <source>
        <dbReference type="SAM" id="Coils"/>
    </source>
</evidence>
<evidence type="ECO:0000256" key="6">
    <source>
        <dbReference type="ARBA" id="ARBA00023136"/>
    </source>
</evidence>
<evidence type="ECO:0000313" key="12">
    <source>
        <dbReference type="Proteomes" id="UP000298416"/>
    </source>
</evidence>
<evidence type="ECO:0000256" key="4">
    <source>
        <dbReference type="ARBA" id="ARBA00022989"/>
    </source>
</evidence>
<dbReference type="AlphaFoldDB" id="A0A8X8Z5D9"/>
<feature type="compositionally biased region" description="Polar residues" evidence="8">
    <location>
        <begin position="797"/>
        <end position="806"/>
    </location>
</feature>